<feature type="non-terminal residue" evidence="1">
    <location>
        <position position="149"/>
    </location>
</feature>
<dbReference type="EMBL" id="JH930475">
    <property type="protein sequence ID" value="EKM52694.1"/>
    <property type="molecule type" value="Genomic_DNA"/>
</dbReference>
<proteinExistence type="predicted"/>
<sequence length="149" mass="16756">MHTISFALPRLVPGSDHRLTVLSFSNVHLSSTTEISRLVDRLPTVRCCICQDVIFEHTSFTSRPRPRILKRHFEVISSRCTIVQSPANKTPIACDIQTPSALLVTLQCPANDSDVWVRAVSLLSRLFPETQYDYDVGLRYVPAEGTFIV</sequence>
<gene>
    <name evidence="1" type="ORF">PHACADRAFT_261286</name>
</gene>
<accession>K5W1B7</accession>
<reference evidence="1 2" key="1">
    <citation type="journal article" date="2012" name="BMC Genomics">
        <title>Comparative genomics of the white-rot fungi, Phanerochaete carnosa and P. chrysosporium, to elucidate the genetic basis of the distinct wood types they colonize.</title>
        <authorList>
            <person name="Suzuki H."/>
            <person name="MacDonald J."/>
            <person name="Syed K."/>
            <person name="Salamov A."/>
            <person name="Hori C."/>
            <person name="Aerts A."/>
            <person name="Henrissat B."/>
            <person name="Wiebenga A."/>
            <person name="vanKuyk P.A."/>
            <person name="Barry K."/>
            <person name="Lindquist E."/>
            <person name="LaButti K."/>
            <person name="Lapidus A."/>
            <person name="Lucas S."/>
            <person name="Coutinho P."/>
            <person name="Gong Y."/>
            <person name="Samejima M."/>
            <person name="Mahadevan R."/>
            <person name="Abou-Zaid M."/>
            <person name="de Vries R.P."/>
            <person name="Igarashi K."/>
            <person name="Yadav J.S."/>
            <person name="Grigoriev I.V."/>
            <person name="Master E.R."/>
        </authorList>
    </citation>
    <scope>NUCLEOTIDE SEQUENCE [LARGE SCALE GENOMIC DNA]</scope>
    <source>
        <strain evidence="1 2">HHB-10118-sp</strain>
    </source>
</reference>
<dbReference type="Proteomes" id="UP000008370">
    <property type="component" value="Unassembled WGS sequence"/>
</dbReference>
<dbReference type="HOGENOM" id="CLU_1754102_0_0_1"/>
<dbReference type="AlphaFoldDB" id="K5W1B7"/>
<dbReference type="KEGG" id="pco:PHACADRAFT_261286"/>
<organism evidence="1 2">
    <name type="scientific">Phanerochaete carnosa (strain HHB-10118-sp)</name>
    <name type="common">White-rot fungus</name>
    <name type="synonym">Peniophora carnosa</name>
    <dbReference type="NCBI Taxonomy" id="650164"/>
    <lineage>
        <taxon>Eukaryota</taxon>
        <taxon>Fungi</taxon>
        <taxon>Dikarya</taxon>
        <taxon>Basidiomycota</taxon>
        <taxon>Agaricomycotina</taxon>
        <taxon>Agaricomycetes</taxon>
        <taxon>Polyporales</taxon>
        <taxon>Phanerochaetaceae</taxon>
        <taxon>Phanerochaete</taxon>
    </lineage>
</organism>
<protein>
    <submittedName>
        <fullName evidence="1">Uncharacterized protein</fullName>
    </submittedName>
</protein>
<dbReference type="InParanoid" id="K5W1B7"/>
<name>K5W1B7_PHACS</name>
<evidence type="ECO:0000313" key="1">
    <source>
        <dbReference type="EMBL" id="EKM52694.1"/>
    </source>
</evidence>
<dbReference type="GeneID" id="18917945"/>
<evidence type="ECO:0000313" key="2">
    <source>
        <dbReference type="Proteomes" id="UP000008370"/>
    </source>
</evidence>
<dbReference type="RefSeq" id="XP_007399034.1">
    <property type="nucleotide sequence ID" value="XM_007398972.1"/>
</dbReference>
<keyword evidence="2" id="KW-1185">Reference proteome</keyword>